<dbReference type="Proteomes" id="UP000029120">
    <property type="component" value="Chromosome 6"/>
</dbReference>
<evidence type="ECO:0000256" key="4">
    <source>
        <dbReference type="ARBA" id="ARBA00022807"/>
    </source>
</evidence>
<dbReference type="eggNOG" id="KOG0778">
    <property type="taxonomic scope" value="Eukaryota"/>
</dbReference>
<dbReference type="SUPFAM" id="SSF54001">
    <property type="entry name" value="Cysteine proteinases"/>
    <property type="match status" value="1"/>
</dbReference>
<protein>
    <recommendedName>
        <fullName evidence="6">Ubiquitin-like protease family profile domain-containing protein</fullName>
    </recommendedName>
</protein>
<comment type="similarity">
    <text evidence="1">Belongs to the peptidase C48 family.</text>
</comment>
<dbReference type="OrthoDB" id="1939479at2759"/>
<dbReference type="PANTHER" id="PTHR12606">
    <property type="entry name" value="SENTRIN/SUMO-SPECIFIC PROTEASE"/>
    <property type="match status" value="1"/>
</dbReference>
<feature type="non-terminal residue" evidence="7">
    <location>
        <position position="1"/>
    </location>
</feature>
<dbReference type="GO" id="GO:0016929">
    <property type="term" value="F:deSUMOylase activity"/>
    <property type="evidence" value="ECO:0007669"/>
    <property type="project" value="TreeGrafter"/>
</dbReference>
<gene>
    <name evidence="7" type="ordered locus">AALP_Aa6g243000</name>
</gene>
<dbReference type="GO" id="GO:0005634">
    <property type="term" value="C:nucleus"/>
    <property type="evidence" value="ECO:0007669"/>
    <property type="project" value="TreeGrafter"/>
</dbReference>
<dbReference type="GO" id="GO:0006508">
    <property type="term" value="P:proteolysis"/>
    <property type="evidence" value="ECO:0007669"/>
    <property type="project" value="UniProtKB-KW"/>
</dbReference>
<dbReference type="PANTHER" id="PTHR12606:SF1">
    <property type="entry name" value="UBIQUITIN-LIKE-SPECIFIC PROTEASE 1A"/>
    <property type="match status" value="1"/>
</dbReference>
<sequence>VSIELFQRLNEEEKAQVKNAFHGINRMKVLVSHENSNLDITGRTLQCLMPTGWLNDEVVNLYLLLLKEREARDPTKYLKCHFFNSFFYTRLVGESGSNYVYKDVRRWTTNRKLGYDLIDCHMERKFMYLDSLTTADPTQILNALAKYFVDEVKDKNGKDIDVSSWDKVPVQKNLPRQHNLYDCGMFMLKYIDFYSRVLSLDFCQDDMQYFRIQFRKPAIAYFSPLTRNHDDDMKSIHKGIVDSETESESGSYEILGQAKDVPNMEHERVRNTSMETESDNSDKEESEEDESDNSDKEESEEDELCVLQDALEATSFFSGYQQKLLLSNLKKLKAKKINELSDEWKALLNEELQLKIKKLIFASKLASVGVSA</sequence>
<evidence type="ECO:0000256" key="2">
    <source>
        <dbReference type="ARBA" id="ARBA00022670"/>
    </source>
</evidence>
<evidence type="ECO:0000256" key="5">
    <source>
        <dbReference type="SAM" id="MobiDB-lite"/>
    </source>
</evidence>
<keyword evidence="3" id="KW-0378">Hydrolase</keyword>
<name>A0A087GRE5_ARAAL</name>
<dbReference type="PROSITE" id="PS50600">
    <property type="entry name" value="ULP_PROTEASE"/>
    <property type="match status" value="1"/>
</dbReference>
<proteinExistence type="inferred from homology"/>
<dbReference type="Gene3D" id="3.40.395.10">
    <property type="entry name" value="Adenoviral Proteinase, Chain A"/>
    <property type="match status" value="2"/>
</dbReference>
<evidence type="ECO:0000259" key="6">
    <source>
        <dbReference type="PROSITE" id="PS50600"/>
    </source>
</evidence>
<keyword evidence="8" id="KW-1185">Reference proteome</keyword>
<dbReference type="AlphaFoldDB" id="A0A087GRE5"/>
<reference evidence="8" key="1">
    <citation type="journal article" date="2015" name="Nat. Plants">
        <title>Genome expansion of Arabis alpina linked with retrotransposition and reduced symmetric DNA methylation.</title>
        <authorList>
            <person name="Willing E.M."/>
            <person name="Rawat V."/>
            <person name="Mandakova T."/>
            <person name="Maumus F."/>
            <person name="James G.V."/>
            <person name="Nordstroem K.J."/>
            <person name="Becker C."/>
            <person name="Warthmann N."/>
            <person name="Chica C."/>
            <person name="Szarzynska B."/>
            <person name="Zytnicki M."/>
            <person name="Albani M.C."/>
            <person name="Kiefer C."/>
            <person name="Bergonzi S."/>
            <person name="Castaings L."/>
            <person name="Mateos J.L."/>
            <person name="Berns M.C."/>
            <person name="Bujdoso N."/>
            <person name="Piofczyk T."/>
            <person name="de Lorenzo L."/>
            <person name="Barrero-Sicilia C."/>
            <person name="Mateos I."/>
            <person name="Piednoel M."/>
            <person name="Hagmann J."/>
            <person name="Chen-Min-Tao R."/>
            <person name="Iglesias-Fernandez R."/>
            <person name="Schuster S.C."/>
            <person name="Alonso-Blanco C."/>
            <person name="Roudier F."/>
            <person name="Carbonero P."/>
            <person name="Paz-Ares J."/>
            <person name="Davis S.J."/>
            <person name="Pecinka A."/>
            <person name="Quesneville H."/>
            <person name="Colot V."/>
            <person name="Lysak M.A."/>
            <person name="Weigel D."/>
            <person name="Coupland G."/>
            <person name="Schneeberger K."/>
        </authorList>
    </citation>
    <scope>NUCLEOTIDE SEQUENCE [LARGE SCALE GENOMIC DNA]</scope>
    <source>
        <strain evidence="8">cv. Pajares</strain>
    </source>
</reference>
<evidence type="ECO:0000313" key="7">
    <source>
        <dbReference type="EMBL" id="KFK32447.1"/>
    </source>
</evidence>
<dbReference type="GO" id="GO:0016926">
    <property type="term" value="P:protein desumoylation"/>
    <property type="evidence" value="ECO:0007669"/>
    <property type="project" value="TreeGrafter"/>
</dbReference>
<evidence type="ECO:0000256" key="3">
    <source>
        <dbReference type="ARBA" id="ARBA00022801"/>
    </source>
</evidence>
<dbReference type="InterPro" id="IPR003653">
    <property type="entry name" value="Peptidase_C48_C"/>
</dbReference>
<keyword evidence="2" id="KW-0645">Protease</keyword>
<dbReference type="Pfam" id="PF02902">
    <property type="entry name" value="Peptidase_C48"/>
    <property type="match status" value="2"/>
</dbReference>
<accession>A0A087GRE5</accession>
<evidence type="ECO:0000313" key="8">
    <source>
        <dbReference type="Proteomes" id="UP000029120"/>
    </source>
</evidence>
<dbReference type="InterPro" id="IPR038765">
    <property type="entry name" value="Papain-like_cys_pep_sf"/>
</dbReference>
<dbReference type="EMBL" id="CM002874">
    <property type="protein sequence ID" value="KFK32447.1"/>
    <property type="molecule type" value="Genomic_DNA"/>
</dbReference>
<feature type="region of interest" description="Disordered" evidence="5">
    <location>
        <begin position="242"/>
        <end position="303"/>
    </location>
</feature>
<dbReference type="Gramene" id="KFK32447">
    <property type="protein sequence ID" value="KFK32447"/>
    <property type="gene ID" value="AALP_AA6G243000"/>
</dbReference>
<feature type="compositionally biased region" description="Acidic residues" evidence="5">
    <location>
        <begin position="276"/>
        <end position="303"/>
    </location>
</feature>
<feature type="domain" description="Ubiquitin-like protease family profile" evidence="6">
    <location>
        <begin position="38"/>
        <end position="194"/>
    </location>
</feature>
<organism evidence="7 8">
    <name type="scientific">Arabis alpina</name>
    <name type="common">Alpine rock-cress</name>
    <dbReference type="NCBI Taxonomy" id="50452"/>
    <lineage>
        <taxon>Eukaryota</taxon>
        <taxon>Viridiplantae</taxon>
        <taxon>Streptophyta</taxon>
        <taxon>Embryophyta</taxon>
        <taxon>Tracheophyta</taxon>
        <taxon>Spermatophyta</taxon>
        <taxon>Magnoliopsida</taxon>
        <taxon>eudicotyledons</taxon>
        <taxon>Gunneridae</taxon>
        <taxon>Pentapetalae</taxon>
        <taxon>rosids</taxon>
        <taxon>malvids</taxon>
        <taxon>Brassicales</taxon>
        <taxon>Brassicaceae</taxon>
        <taxon>Arabideae</taxon>
        <taxon>Arabis</taxon>
    </lineage>
</organism>
<evidence type="ECO:0000256" key="1">
    <source>
        <dbReference type="ARBA" id="ARBA00005234"/>
    </source>
</evidence>
<keyword evidence="4" id="KW-0788">Thiol protease</keyword>